<evidence type="ECO:0000313" key="2">
    <source>
        <dbReference type="EMBL" id="MEJ8568844.1"/>
    </source>
</evidence>
<name>A0AAW9R828_9GAMM</name>
<sequence>MNTRRTIEIFSAGCGICDDTIKLVNEMACPSCEISVLDMKDKHVATRARSLGIKSVPAVAIDGVLADCCSGRGVDRDTLSRLGVGDPG</sequence>
<organism evidence="2 3">
    <name type="scientific">Elongatibacter sediminis</name>
    <dbReference type="NCBI Taxonomy" id="3119006"/>
    <lineage>
        <taxon>Bacteria</taxon>
        <taxon>Pseudomonadati</taxon>
        <taxon>Pseudomonadota</taxon>
        <taxon>Gammaproteobacteria</taxon>
        <taxon>Chromatiales</taxon>
        <taxon>Wenzhouxiangellaceae</taxon>
        <taxon>Elongatibacter</taxon>
    </lineage>
</organism>
<feature type="domain" description="Thioredoxin-like fold" evidence="1">
    <location>
        <begin position="6"/>
        <end position="65"/>
    </location>
</feature>
<keyword evidence="3" id="KW-1185">Reference proteome</keyword>
<accession>A0AAW9R828</accession>
<dbReference type="InterPro" id="IPR036249">
    <property type="entry name" value="Thioredoxin-like_sf"/>
</dbReference>
<dbReference type="EMBL" id="JAZHOG010000010">
    <property type="protein sequence ID" value="MEJ8568844.1"/>
    <property type="molecule type" value="Genomic_DNA"/>
</dbReference>
<dbReference type="InterPro" id="IPR012336">
    <property type="entry name" value="Thioredoxin-like_fold"/>
</dbReference>
<evidence type="ECO:0000259" key="1">
    <source>
        <dbReference type="Pfam" id="PF13192"/>
    </source>
</evidence>
<gene>
    <name evidence="2" type="ORF">V3330_14515</name>
</gene>
<reference evidence="2 3" key="1">
    <citation type="submission" date="2024-02" db="EMBL/GenBank/DDBJ databases">
        <title>A novel Wenzhouxiangellaceae bacterium, isolated from coastal sediments.</title>
        <authorList>
            <person name="Du Z.-J."/>
            <person name="Ye Y.-Q."/>
            <person name="Zhang X.-Y."/>
        </authorList>
    </citation>
    <scope>NUCLEOTIDE SEQUENCE [LARGE SCALE GENOMIC DNA]</scope>
    <source>
        <strain evidence="2 3">CH-27</strain>
    </source>
</reference>
<dbReference type="Pfam" id="PF13192">
    <property type="entry name" value="Thioredoxin_3"/>
    <property type="match status" value="1"/>
</dbReference>
<evidence type="ECO:0000313" key="3">
    <source>
        <dbReference type="Proteomes" id="UP001359886"/>
    </source>
</evidence>
<dbReference type="SUPFAM" id="SSF52833">
    <property type="entry name" value="Thioredoxin-like"/>
    <property type="match status" value="1"/>
</dbReference>
<comment type="caution">
    <text evidence="2">The sequence shown here is derived from an EMBL/GenBank/DDBJ whole genome shotgun (WGS) entry which is preliminary data.</text>
</comment>
<dbReference type="RefSeq" id="WP_354696168.1">
    <property type="nucleotide sequence ID" value="NZ_JAZHOG010000010.1"/>
</dbReference>
<dbReference type="Gene3D" id="3.40.30.10">
    <property type="entry name" value="Glutaredoxin"/>
    <property type="match status" value="1"/>
</dbReference>
<proteinExistence type="predicted"/>
<dbReference type="AlphaFoldDB" id="A0AAW9R828"/>
<protein>
    <submittedName>
        <fullName evidence="2">Thioredoxin family protein</fullName>
    </submittedName>
</protein>
<dbReference type="Proteomes" id="UP001359886">
    <property type="component" value="Unassembled WGS sequence"/>
</dbReference>